<feature type="domain" description="DUF6883" evidence="1">
    <location>
        <begin position="2"/>
        <end position="109"/>
    </location>
</feature>
<gene>
    <name evidence="2" type="ORF">MiSe_54500</name>
</gene>
<dbReference type="InterPro" id="IPR049250">
    <property type="entry name" value="DUF6883"/>
</dbReference>
<dbReference type="EMBL" id="BLAY01000095">
    <property type="protein sequence ID" value="GET40639.1"/>
    <property type="molecule type" value="Genomic_DNA"/>
</dbReference>
<dbReference type="Pfam" id="PF21814">
    <property type="entry name" value="DUF6883"/>
    <property type="match status" value="1"/>
</dbReference>
<dbReference type="RefSeq" id="WP_226586655.1">
    <property type="nucleotide sequence ID" value="NZ_BLAY01000095.1"/>
</dbReference>
<proteinExistence type="predicted"/>
<keyword evidence="3" id="KW-1185">Reference proteome</keyword>
<protein>
    <recommendedName>
        <fullName evidence="1">DUF6883 domain-containing protein</fullName>
    </recommendedName>
</protein>
<dbReference type="AlphaFoldDB" id="A0AAV3XE84"/>
<name>A0AAV3XE84_9CYAN</name>
<accession>A0AAV3XE84</accession>
<evidence type="ECO:0000313" key="3">
    <source>
        <dbReference type="Proteomes" id="UP001050975"/>
    </source>
</evidence>
<sequence length="109" mass="12190">MKLGEIVSRLVIDPQKLTEYALNLENPQGGDKAVIFQRRLGFTQDNYELLLNQISNQALDAEAILGRNDEHGQRYTVDLEIIGIQGQQEIVRTGWIVEPGSDGARLVTL</sequence>
<organism evidence="2 3">
    <name type="scientific">Microseira wollei NIES-4236</name>
    <dbReference type="NCBI Taxonomy" id="2530354"/>
    <lineage>
        <taxon>Bacteria</taxon>
        <taxon>Bacillati</taxon>
        <taxon>Cyanobacteriota</taxon>
        <taxon>Cyanophyceae</taxon>
        <taxon>Oscillatoriophycideae</taxon>
        <taxon>Aerosakkonematales</taxon>
        <taxon>Aerosakkonemataceae</taxon>
        <taxon>Microseira</taxon>
    </lineage>
</organism>
<reference evidence="2" key="1">
    <citation type="submission" date="2019-10" db="EMBL/GenBank/DDBJ databases">
        <title>Draft genome sequece of Microseira wollei NIES-4236.</title>
        <authorList>
            <person name="Yamaguchi H."/>
            <person name="Suzuki S."/>
            <person name="Kawachi M."/>
        </authorList>
    </citation>
    <scope>NUCLEOTIDE SEQUENCE</scope>
    <source>
        <strain evidence="2">NIES-4236</strain>
    </source>
</reference>
<comment type="caution">
    <text evidence="2">The sequence shown here is derived from an EMBL/GenBank/DDBJ whole genome shotgun (WGS) entry which is preliminary data.</text>
</comment>
<evidence type="ECO:0000313" key="2">
    <source>
        <dbReference type="EMBL" id="GET40639.1"/>
    </source>
</evidence>
<dbReference type="Proteomes" id="UP001050975">
    <property type="component" value="Unassembled WGS sequence"/>
</dbReference>
<evidence type="ECO:0000259" key="1">
    <source>
        <dbReference type="Pfam" id="PF21814"/>
    </source>
</evidence>